<dbReference type="RefSeq" id="WP_106459392.1">
    <property type="nucleotide sequence ID" value="NZ_PXOH01000054.1"/>
</dbReference>
<organism evidence="1 2">
    <name type="scientific">Aphanothece hegewaldii CCALA 016</name>
    <dbReference type="NCBI Taxonomy" id="2107694"/>
    <lineage>
        <taxon>Bacteria</taxon>
        <taxon>Bacillati</taxon>
        <taxon>Cyanobacteriota</taxon>
        <taxon>Cyanophyceae</taxon>
        <taxon>Oscillatoriophycideae</taxon>
        <taxon>Chroococcales</taxon>
        <taxon>Aphanothecaceae</taxon>
        <taxon>Aphanothece</taxon>
    </lineage>
</organism>
<dbReference type="AlphaFoldDB" id="A0A2T1LR26"/>
<sequence length="168" mass="19849">MEDQELITIARQNAEKLEVNSDNPNEAILKTLLLCFAKLVEQGKPKEEVFAALGQLNHETIFVSLARKYSRWEKQGDFKSDSIDNEEEIEKTEEDLEWEKHQARSSAYIRRQAALFDALPKERLLPYKDQYVFFEEDEIKDYDKDREDLIDRVYETVGYRAIFVHKVV</sequence>
<name>A0A2T1LR26_9CHRO</name>
<gene>
    <name evidence="1" type="ORF">C7H19_23765</name>
</gene>
<comment type="caution">
    <text evidence="1">The sequence shown here is derived from an EMBL/GenBank/DDBJ whole genome shotgun (WGS) entry which is preliminary data.</text>
</comment>
<evidence type="ECO:0000313" key="1">
    <source>
        <dbReference type="EMBL" id="PSF30532.1"/>
    </source>
</evidence>
<protein>
    <submittedName>
        <fullName evidence="1">Uncharacterized protein</fullName>
    </submittedName>
</protein>
<reference evidence="1 2" key="1">
    <citation type="submission" date="2018-03" db="EMBL/GenBank/DDBJ databases">
        <title>The ancient ancestry and fast evolution of plastids.</title>
        <authorList>
            <person name="Moore K.R."/>
            <person name="Magnabosco C."/>
            <person name="Momper L."/>
            <person name="Gold D.A."/>
            <person name="Bosak T."/>
            <person name="Fournier G.P."/>
        </authorList>
    </citation>
    <scope>NUCLEOTIDE SEQUENCE [LARGE SCALE GENOMIC DNA]</scope>
    <source>
        <strain evidence="1 2">CCALA 016</strain>
    </source>
</reference>
<dbReference type="Proteomes" id="UP000239001">
    <property type="component" value="Unassembled WGS sequence"/>
</dbReference>
<reference evidence="1 2" key="2">
    <citation type="submission" date="2018-03" db="EMBL/GenBank/DDBJ databases">
        <authorList>
            <person name="Keele B.F."/>
        </authorList>
    </citation>
    <scope>NUCLEOTIDE SEQUENCE [LARGE SCALE GENOMIC DNA]</scope>
    <source>
        <strain evidence="1 2">CCALA 016</strain>
    </source>
</reference>
<accession>A0A2T1LR26</accession>
<evidence type="ECO:0000313" key="2">
    <source>
        <dbReference type="Proteomes" id="UP000239001"/>
    </source>
</evidence>
<keyword evidence="2" id="KW-1185">Reference proteome</keyword>
<dbReference type="EMBL" id="PXOH01000054">
    <property type="protein sequence ID" value="PSF30532.1"/>
    <property type="molecule type" value="Genomic_DNA"/>
</dbReference>
<proteinExistence type="predicted"/>